<evidence type="ECO:0000256" key="1">
    <source>
        <dbReference type="SAM" id="MobiDB-lite"/>
    </source>
</evidence>
<dbReference type="OrthoDB" id="10416451at2759"/>
<organism evidence="2 3">
    <name type="scientific">Ustilago hordei</name>
    <name type="common">Barley covered smut fungus</name>
    <dbReference type="NCBI Taxonomy" id="120017"/>
    <lineage>
        <taxon>Eukaryota</taxon>
        <taxon>Fungi</taxon>
        <taxon>Dikarya</taxon>
        <taxon>Basidiomycota</taxon>
        <taxon>Ustilaginomycotina</taxon>
        <taxon>Ustilaginomycetes</taxon>
        <taxon>Ustilaginales</taxon>
        <taxon>Ustilaginaceae</taxon>
        <taxon>Ustilago</taxon>
    </lineage>
</organism>
<dbReference type="HOGENOM" id="CLU_037996_0_0_1"/>
<proteinExistence type="predicted"/>
<feature type="region of interest" description="Disordered" evidence="1">
    <location>
        <begin position="145"/>
        <end position="179"/>
    </location>
</feature>
<dbReference type="AlphaFoldDB" id="I2FMD4"/>
<protein>
    <submittedName>
        <fullName evidence="2">Uncharacterized protein</fullName>
    </submittedName>
</protein>
<name>I2FMD4_USTHO</name>
<comment type="caution">
    <text evidence="2">The sequence shown here is derived from an EMBL/GenBank/DDBJ whole genome shotgun (WGS) entry which is preliminary data.</text>
</comment>
<evidence type="ECO:0000313" key="2">
    <source>
        <dbReference type="EMBL" id="CCF48077.1"/>
    </source>
</evidence>
<evidence type="ECO:0000313" key="3">
    <source>
        <dbReference type="Proteomes" id="UP000006174"/>
    </source>
</evidence>
<dbReference type="Proteomes" id="UP000006174">
    <property type="component" value="Unassembled WGS sequence"/>
</dbReference>
<keyword evidence="3" id="KW-1185">Reference proteome</keyword>
<gene>
    <name evidence="2" type="ORF">UHOR_12670</name>
</gene>
<reference evidence="2 3" key="1">
    <citation type="journal article" date="2012" name="Plant Cell">
        <title>Genome comparison of barley and maize smut fungi reveals targeted loss of RNA silencing components and species-specific presence of transposable elements.</title>
        <authorList>
            <person name="Laurie J.D."/>
            <person name="Ali S."/>
            <person name="Linning R."/>
            <person name="Mannhaupt G."/>
            <person name="Wong P."/>
            <person name="Gueldener U."/>
            <person name="Muensterkoetter M."/>
            <person name="Moore R."/>
            <person name="Kahmann R."/>
            <person name="Bakkeren G."/>
            <person name="Schirawski J."/>
        </authorList>
    </citation>
    <scope>NUCLEOTIDE SEQUENCE [LARGE SCALE GENOMIC DNA]</scope>
    <source>
        <strain evidence="3">Uh4875-4</strain>
    </source>
</reference>
<dbReference type="EMBL" id="CAGI01000076">
    <property type="protein sequence ID" value="CCF48077.1"/>
    <property type="molecule type" value="Genomic_DNA"/>
</dbReference>
<sequence length="390" mass="44905">MLNHNYSAYEDFIQDAEDIIHRLLIKLQSQFHRMIKNNVYGMMEEPKDRTIFAYSNRMNRKQVVTLLTILIKCASHLYFATHKLGPFHDHFDLRKQMRACINFLITNQDSDASCILDLKIESNKASTSTGNMPYYHVADISQHDTQDVMSSGSEAQHTETSEKPLGGETTPDKPLHSQVATPTTMPELMQLTNHHLKVLTGLSDKLKWDEKDLLDPKRVLVTTFADADSLLHSIIMGSFSPQLQSEYFLEWGDRPIEISVDLYDWAINKCRIHSDSKEYKLLKAMYALKWDQVGSWAYNFLTRWEVHVSELHAYLTKPWTLTQQYKTLKQALPGDRNRLFNLIFVLYETLIEEHTTLSVANVLCKCYRLAANSAPVCLSNTANNIDLNVL</sequence>
<accession>I2FMD4</accession>